<keyword evidence="3" id="KW-1185">Reference proteome</keyword>
<evidence type="ECO:0000313" key="2">
    <source>
        <dbReference type="EMBL" id="AIR89449.1"/>
    </source>
</evidence>
<accession>A0A089WQK7</accession>
<dbReference type="AlphaFoldDB" id="A0A089WQK7"/>
<feature type="transmembrane region" description="Helical" evidence="1">
    <location>
        <begin position="80"/>
        <end position="99"/>
    </location>
</feature>
<proteinExistence type="predicted"/>
<dbReference type="KEGG" id="psw:LK03_09225"/>
<reference evidence="2 3" key="1">
    <citation type="submission" date="2014-09" db="EMBL/GenBank/DDBJ databases">
        <authorList>
            <person name="Chan K.-G."/>
        </authorList>
    </citation>
    <scope>NUCLEOTIDE SEQUENCE [LARGE SCALE GENOMIC DNA]</scope>
    <source>
        <strain evidence="2 3">ND07</strain>
    </source>
</reference>
<organism evidence="2 3">
    <name type="scientific">Pseudomonas cremoricolorata</name>
    <dbReference type="NCBI Taxonomy" id="157783"/>
    <lineage>
        <taxon>Bacteria</taxon>
        <taxon>Pseudomonadati</taxon>
        <taxon>Pseudomonadota</taxon>
        <taxon>Gammaproteobacteria</taxon>
        <taxon>Pseudomonadales</taxon>
        <taxon>Pseudomonadaceae</taxon>
        <taxon>Pseudomonas</taxon>
    </lineage>
</organism>
<gene>
    <name evidence="2" type="ORF">LK03_09225</name>
</gene>
<keyword evidence="1" id="KW-0812">Transmembrane</keyword>
<keyword evidence="1" id="KW-1133">Transmembrane helix</keyword>
<dbReference type="Proteomes" id="UP000029493">
    <property type="component" value="Chromosome"/>
</dbReference>
<dbReference type="RefSeq" id="WP_038412034.1">
    <property type="nucleotide sequence ID" value="NZ_CP009455.1"/>
</dbReference>
<dbReference type="EMBL" id="CP009455">
    <property type="protein sequence ID" value="AIR89449.1"/>
    <property type="molecule type" value="Genomic_DNA"/>
</dbReference>
<sequence>MSNPQNPDPLAHLADDLSAEYGQARQADQQRAIDELKAVIERVPEQSEFTESKRFKILAPLFAVVSVALLGVAINSGKTGAIIFTALMVLLFIVTAWQHRNAGSHVFMRLTRRQLIVDTLDAPVDLLDVTEVLVKDEGIVTLQRFTLRPGAPLPKHRHCGKLMGAQGMALAKPFAQVRIHSPGLMLNGRKLTIDEIAEIIDGYRMAAHAQQQLDALQRG</sequence>
<keyword evidence="1" id="KW-0472">Membrane</keyword>
<name>A0A089WQK7_9PSED</name>
<protein>
    <submittedName>
        <fullName evidence="2">Uncharacterized protein</fullName>
    </submittedName>
</protein>
<feature type="transmembrane region" description="Helical" evidence="1">
    <location>
        <begin position="57"/>
        <end position="74"/>
    </location>
</feature>
<evidence type="ECO:0000313" key="3">
    <source>
        <dbReference type="Proteomes" id="UP000029493"/>
    </source>
</evidence>
<evidence type="ECO:0000256" key="1">
    <source>
        <dbReference type="SAM" id="Phobius"/>
    </source>
</evidence>